<dbReference type="PANTHER" id="PTHR43023">
    <property type="entry name" value="PROTEIN TRIGALACTOSYLDIACYLGLYCEROL 3, CHLOROPLASTIC"/>
    <property type="match status" value="1"/>
</dbReference>
<dbReference type="GO" id="GO:0005524">
    <property type="term" value="F:ATP binding"/>
    <property type="evidence" value="ECO:0007669"/>
    <property type="project" value="UniProtKB-KW"/>
</dbReference>
<dbReference type="InterPro" id="IPR003593">
    <property type="entry name" value="AAA+_ATPase"/>
</dbReference>
<dbReference type="SUPFAM" id="SSF52540">
    <property type="entry name" value="P-loop containing nucleoside triphosphate hydrolases"/>
    <property type="match status" value="1"/>
</dbReference>
<dbReference type="EMBL" id="AP029170">
    <property type="protein sequence ID" value="BFD46262.1"/>
    <property type="molecule type" value="Genomic_DNA"/>
</dbReference>
<gene>
    <name evidence="6" type="ORF">DMENIID0002_09080</name>
</gene>
<keyword evidence="2" id="KW-0547">Nucleotide-binding</keyword>
<evidence type="ECO:0000256" key="2">
    <source>
        <dbReference type="ARBA" id="ARBA00022741"/>
    </source>
</evidence>
<dbReference type="PROSITE" id="PS50893">
    <property type="entry name" value="ABC_TRANSPORTER_2"/>
    <property type="match status" value="1"/>
</dbReference>
<evidence type="ECO:0000256" key="1">
    <source>
        <dbReference type="ARBA" id="ARBA00022448"/>
    </source>
</evidence>
<dbReference type="GO" id="GO:0016887">
    <property type="term" value="F:ATP hydrolysis activity"/>
    <property type="evidence" value="ECO:0007669"/>
    <property type="project" value="InterPro"/>
</dbReference>
<name>A0AAT9G8Z5_9RICK</name>
<organism evidence="6">
    <name type="scientific">Candidatus Tisiphia endosymbiont of Sergentomyia squamirostris</name>
    <dbReference type="NCBI Taxonomy" id="3113639"/>
    <lineage>
        <taxon>Bacteria</taxon>
        <taxon>Pseudomonadati</taxon>
        <taxon>Pseudomonadota</taxon>
        <taxon>Alphaproteobacteria</taxon>
        <taxon>Rickettsiales</taxon>
        <taxon>Rickettsiaceae</taxon>
        <taxon>Rickettsieae</taxon>
        <taxon>Candidatus Tisiphia</taxon>
    </lineage>
</organism>
<dbReference type="PANTHER" id="PTHR43023:SF6">
    <property type="entry name" value="INTERMEMBRANE PHOSPHOLIPID TRANSPORT SYSTEM ATP-BINDING PROTEIN MLAF"/>
    <property type="match status" value="1"/>
</dbReference>
<dbReference type="Pfam" id="PF00005">
    <property type="entry name" value="ABC_tran"/>
    <property type="match status" value="1"/>
</dbReference>
<keyword evidence="1" id="KW-0813">Transport</keyword>
<reference evidence="6" key="1">
    <citation type="submission" date="2024-01" db="EMBL/GenBank/DDBJ databases">
        <title>Sequencing the genomes of a sandfly, Sergentomyia squamirostris, and its two endosymbionts.</title>
        <authorList>
            <person name="Itokawa K."/>
            <person name="Sanjoba C."/>
        </authorList>
    </citation>
    <scope>NUCLEOTIDE SEQUENCE</scope>
    <source>
        <strain evidence="6">RiSSQ</strain>
    </source>
</reference>
<protein>
    <submittedName>
        <fullName evidence="6">ABC transporter ATP-binding protein</fullName>
    </submittedName>
</protein>
<sequence>MDESKIKIRSLYKSFGDHKVLDGIDLDIKRNSSIVILGGSGTGKSVLIKTIVGLIQPDEGSIVIDEVETVNISSKDRFKMMETMGFLFQGGALFDSLTIQDNITFFTEKLYKLSPKNKEELAASKLNSVGLSKKILGLYPSELSGGMQKRVSLARAICGDPLILFLDEPTTGLDPIMANVINELIIKVQEELKATTITITHDMNSAYMIAKEVAMIYKGKILWFGKKDEIKNSDNPYLQQFVNGLTTGPIEI</sequence>
<feature type="domain" description="ABC transporter" evidence="5">
    <location>
        <begin position="6"/>
        <end position="243"/>
    </location>
</feature>
<evidence type="ECO:0000313" key="6">
    <source>
        <dbReference type="EMBL" id="BFD46262.1"/>
    </source>
</evidence>
<evidence type="ECO:0000256" key="3">
    <source>
        <dbReference type="ARBA" id="ARBA00022840"/>
    </source>
</evidence>
<evidence type="ECO:0000256" key="4">
    <source>
        <dbReference type="ARBA" id="ARBA00024725"/>
    </source>
</evidence>
<dbReference type="PROSITE" id="PS00211">
    <property type="entry name" value="ABC_TRANSPORTER_1"/>
    <property type="match status" value="1"/>
</dbReference>
<keyword evidence="3 6" id="KW-0067">ATP-binding</keyword>
<proteinExistence type="predicted"/>
<dbReference type="InterPro" id="IPR003439">
    <property type="entry name" value="ABC_transporter-like_ATP-bd"/>
</dbReference>
<dbReference type="InterPro" id="IPR027417">
    <property type="entry name" value="P-loop_NTPase"/>
</dbReference>
<comment type="function">
    <text evidence="4">Part of an ABC transporter complex. Transmembrane domains (TMD) form a pore in the inner membrane and the ATP-binding domain (NBD) is responsible for energy generation.</text>
</comment>
<dbReference type="AlphaFoldDB" id="A0AAT9G8Z5"/>
<evidence type="ECO:0000259" key="5">
    <source>
        <dbReference type="PROSITE" id="PS50893"/>
    </source>
</evidence>
<dbReference type="SMART" id="SM00382">
    <property type="entry name" value="AAA"/>
    <property type="match status" value="1"/>
</dbReference>
<accession>A0AAT9G8Z5</accession>
<dbReference type="Gene3D" id="3.40.50.300">
    <property type="entry name" value="P-loop containing nucleotide triphosphate hydrolases"/>
    <property type="match status" value="1"/>
</dbReference>
<dbReference type="InterPro" id="IPR017871">
    <property type="entry name" value="ABC_transporter-like_CS"/>
</dbReference>